<dbReference type="InterPro" id="IPR003583">
    <property type="entry name" value="Hlx-hairpin-Hlx_DNA-bd_motif"/>
</dbReference>
<proteinExistence type="predicted"/>
<keyword evidence="2" id="KW-0238">DNA-binding</keyword>
<gene>
    <name evidence="2" type="ORF">H5V45_18380</name>
</gene>
<dbReference type="AlphaFoldDB" id="A0A7X0RLA1"/>
<evidence type="ECO:0000313" key="3">
    <source>
        <dbReference type="Proteomes" id="UP000523955"/>
    </source>
</evidence>
<dbReference type="InterPro" id="IPR010994">
    <property type="entry name" value="RuvA_2-like"/>
</dbReference>
<dbReference type="Gene3D" id="1.10.150.280">
    <property type="entry name" value="AF1531-like domain"/>
    <property type="match status" value="1"/>
</dbReference>
<dbReference type="GO" id="GO:0015627">
    <property type="term" value="C:type II protein secretion system complex"/>
    <property type="evidence" value="ECO:0007669"/>
    <property type="project" value="TreeGrafter"/>
</dbReference>
<dbReference type="SMART" id="SM00278">
    <property type="entry name" value="HhH1"/>
    <property type="match status" value="2"/>
</dbReference>
<protein>
    <submittedName>
        <fullName evidence="2">ComEA family DNA-binding protein</fullName>
    </submittedName>
</protein>
<evidence type="ECO:0000313" key="2">
    <source>
        <dbReference type="EMBL" id="MBB6629300.1"/>
    </source>
</evidence>
<feature type="domain" description="Helix-hairpin-helix DNA-binding motif class 1" evidence="1">
    <location>
        <begin position="181"/>
        <end position="200"/>
    </location>
</feature>
<keyword evidence="3" id="KW-1185">Reference proteome</keyword>
<reference evidence="2 3" key="1">
    <citation type="submission" date="2020-08" db="EMBL/GenBank/DDBJ databases">
        <authorList>
            <person name="Seo M.-J."/>
        </authorList>
    </citation>
    <scope>NUCLEOTIDE SEQUENCE [LARGE SCALE GENOMIC DNA]</scope>
    <source>
        <strain evidence="2 3">KIGAM211</strain>
    </source>
</reference>
<dbReference type="PANTHER" id="PTHR21180:SF32">
    <property type="entry name" value="ENDONUCLEASE_EXONUCLEASE_PHOSPHATASE FAMILY DOMAIN-CONTAINING PROTEIN 1"/>
    <property type="match status" value="1"/>
</dbReference>
<dbReference type="GO" id="GO:0006281">
    <property type="term" value="P:DNA repair"/>
    <property type="evidence" value="ECO:0007669"/>
    <property type="project" value="InterPro"/>
</dbReference>
<organism evidence="2 3">
    <name type="scientific">Nocardioides luti</name>
    <dbReference type="NCBI Taxonomy" id="2761101"/>
    <lineage>
        <taxon>Bacteria</taxon>
        <taxon>Bacillati</taxon>
        <taxon>Actinomycetota</taxon>
        <taxon>Actinomycetes</taxon>
        <taxon>Propionibacteriales</taxon>
        <taxon>Nocardioidaceae</taxon>
        <taxon>Nocardioides</taxon>
    </lineage>
</organism>
<name>A0A7X0RLA1_9ACTN</name>
<feature type="domain" description="Helix-hairpin-helix DNA-binding motif class 1" evidence="1">
    <location>
        <begin position="151"/>
        <end position="170"/>
    </location>
</feature>
<dbReference type="Proteomes" id="UP000523955">
    <property type="component" value="Unassembled WGS sequence"/>
</dbReference>
<dbReference type="Gene3D" id="3.10.560.10">
    <property type="entry name" value="Outer membrane lipoprotein wza domain like"/>
    <property type="match status" value="1"/>
</dbReference>
<dbReference type="InterPro" id="IPR051675">
    <property type="entry name" value="Endo/Exo/Phosphatase_dom_1"/>
</dbReference>
<evidence type="ECO:0000259" key="1">
    <source>
        <dbReference type="SMART" id="SM00278"/>
    </source>
</evidence>
<dbReference type="GO" id="GO:0003677">
    <property type="term" value="F:DNA binding"/>
    <property type="evidence" value="ECO:0007669"/>
    <property type="project" value="UniProtKB-KW"/>
</dbReference>
<dbReference type="Pfam" id="PF12836">
    <property type="entry name" value="HHH_3"/>
    <property type="match status" value="1"/>
</dbReference>
<dbReference type="Pfam" id="PF10531">
    <property type="entry name" value="SLBB"/>
    <property type="match status" value="1"/>
</dbReference>
<sequence>MTVVALLVAAALVVTCWWLVRGDAREVEAPRVVATTGAPLAPLSPAAGEASGTGTAGAVATGTVTVDVAGRVRHPGIAVLDAGSRVVDALEAAGGARPGVDLVGLNLARVLVDGEQILVGAPAPAGVAASAVPSAGAAPVALVNLNTASETDLEGLPEVGPVTAQAIIAWRTEHGGFSAVDELLEVDGIGDATLGQLAPYVTV</sequence>
<comment type="caution">
    <text evidence="2">The sequence shown here is derived from an EMBL/GenBank/DDBJ whole genome shotgun (WGS) entry which is preliminary data.</text>
</comment>
<dbReference type="InterPro" id="IPR019554">
    <property type="entry name" value="Soluble_ligand-bd"/>
</dbReference>
<dbReference type="GO" id="GO:0015628">
    <property type="term" value="P:protein secretion by the type II secretion system"/>
    <property type="evidence" value="ECO:0007669"/>
    <property type="project" value="TreeGrafter"/>
</dbReference>
<dbReference type="PANTHER" id="PTHR21180">
    <property type="entry name" value="ENDONUCLEASE/EXONUCLEASE/PHOSPHATASE FAMILY DOMAIN-CONTAINING PROTEIN 1"/>
    <property type="match status" value="1"/>
</dbReference>
<dbReference type="SUPFAM" id="SSF47781">
    <property type="entry name" value="RuvA domain 2-like"/>
    <property type="match status" value="1"/>
</dbReference>
<dbReference type="EMBL" id="JACKXE010000001">
    <property type="protein sequence ID" value="MBB6629300.1"/>
    <property type="molecule type" value="Genomic_DNA"/>
</dbReference>
<accession>A0A7X0RLA1</accession>